<evidence type="ECO:0000313" key="1">
    <source>
        <dbReference type="EMBL" id="RON32915.1"/>
    </source>
</evidence>
<organism evidence="1 2">
    <name type="scientific">Pseudomonas brassicacearum</name>
    <dbReference type="NCBI Taxonomy" id="930166"/>
    <lineage>
        <taxon>Bacteria</taxon>
        <taxon>Pseudomonadati</taxon>
        <taxon>Pseudomonadota</taxon>
        <taxon>Gammaproteobacteria</taxon>
        <taxon>Pseudomonadales</taxon>
        <taxon>Pseudomonadaceae</taxon>
        <taxon>Pseudomonas</taxon>
    </lineage>
</organism>
<proteinExistence type="predicted"/>
<dbReference type="Proteomes" id="UP000286351">
    <property type="component" value="Unassembled WGS sequence"/>
</dbReference>
<dbReference type="AlphaFoldDB" id="A0A423J5D4"/>
<dbReference type="EMBL" id="MOBO01000031">
    <property type="protein sequence ID" value="RON32915.1"/>
    <property type="molecule type" value="Genomic_DNA"/>
</dbReference>
<name>A0A423J5D4_9PSED</name>
<reference evidence="1 2" key="1">
    <citation type="submission" date="2016-10" db="EMBL/GenBank/DDBJ databases">
        <title>Comparative genome analysis of multiple Pseudomonas spp. focuses on biocontrol and plant growth promoting traits.</title>
        <authorList>
            <person name="Tao X.-Y."/>
            <person name="Taylor C.G."/>
        </authorList>
    </citation>
    <scope>NUCLEOTIDE SEQUENCE [LARGE SCALE GENOMIC DNA]</scope>
    <source>
        <strain evidence="1 2">38D4</strain>
    </source>
</reference>
<sequence>MIAPTVGITLPMVDPLPRCTSGITARWHLGGVHQLLSGFVFHRDAFGPKLDRFTVGDFQQLVGMCLHDFDSFLLANCSALFWRLR</sequence>
<comment type="caution">
    <text evidence="1">The sequence shown here is derived from an EMBL/GenBank/DDBJ whole genome shotgun (WGS) entry which is preliminary data.</text>
</comment>
<evidence type="ECO:0000313" key="2">
    <source>
        <dbReference type="Proteomes" id="UP000286351"/>
    </source>
</evidence>
<accession>A0A423J5D4</accession>
<gene>
    <name evidence="1" type="ORF">BK664_26905</name>
</gene>
<protein>
    <submittedName>
        <fullName evidence="1">Uncharacterized protein</fullName>
    </submittedName>
</protein>